<keyword evidence="1 2" id="KW-0597">Phosphoprotein</keyword>
<evidence type="ECO:0000313" key="5">
    <source>
        <dbReference type="EMBL" id="CAD8083222.1"/>
    </source>
</evidence>
<dbReference type="CDD" id="cd17546">
    <property type="entry name" value="REC_hyHK_CKI1_RcsC-like"/>
    <property type="match status" value="1"/>
</dbReference>
<evidence type="ECO:0000256" key="2">
    <source>
        <dbReference type="PROSITE-ProRule" id="PRU00169"/>
    </source>
</evidence>
<reference evidence="5" key="1">
    <citation type="submission" date="2021-01" db="EMBL/GenBank/DDBJ databases">
        <authorList>
            <consortium name="Genoscope - CEA"/>
            <person name="William W."/>
        </authorList>
    </citation>
    <scope>NUCLEOTIDE SEQUENCE</scope>
</reference>
<proteinExistence type="predicted"/>
<evidence type="ECO:0000259" key="4">
    <source>
        <dbReference type="PROSITE" id="PS50110"/>
    </source>
</evidence>
<evidence type="ECO:0000259" key="3">
    <source>
        <dbReference type="PROSITE" id="PS50109"/>
    </source>
</evidence>
<keyword evidence="6" id="KW-1185">Reference proteome</keyword>
<dbReference type="PROSITE" id="PS50109">
    <property type="entry name" value="HIS_KIN"/>
    <property type="match status" value="1"/>
</dbReference>
<dbReference type="OrthoDB" id="288899at2759"/>
<dbReference type="InterPro" id="IPR050956">
    <property type="entry name" value="2C_system_His_kinase"/>
</dbReference>
<dbReference type="EMBL" id="CAJJDN010000044">
    <property type="protein sequence ID" value="CAD8083222.1"/>
    <property type="molecule type" value="Genomic_DNA"/>
</dbReference>
<dbReference type="GO" id="GO:0000160">
    <property type="term" value="P:phosphorelay signal transduction system"/>
    <property type="evidence" value="ECO:0007669"/>
    <property type="project" value="InterPro"/>
</dbReference>
<dbReference type="InterPro" id="IPR001789">
    <property type="entry name" value="Sig_transdc_resp-reg_receiver"/>
</dbReference>
<dbReference type="Pfam" id="PF00072">
    <property type="entry name" value="Response_reg"/>
    <property type="match status" value="1"/>
</dbReference>
<dbReference type="PROSITE" id="PS50110">
    <property type="entry name" value="RESPONSE_REGULATORY"/>
    <property type="match status" value="1"/>
</dbReference>
<dbReference type="InterPro" id="IPR005467">
    <property type="entry name" value="His_kinase_dom"/>
</dbReference>
<feature type="modified residue" description="4-aspartylphosphate" evidence="2">
    <location>
        <position position="319"/>
    </location>
</feature>
<gene>
    <name evidence="5" type="ORF">PSON_ATCC_30995.1.T0440286</name>
</gene>
<sequence length="386" mass="44997">MVDYNDILGGQFQLQLEELDIQTILEQVTTLFQEQCRQKDLRLDFENHIPESWQIISDQRRIKQILIHLISNAQKFTLDGSIQIKVLGVKNGLIQFQVTDTGIGMEKIEEENLRNMLDQDYKDEHQLSQNTAGFGLGCYLANKICLHLSNKEFKLEFKRNEVGTTFWFLVQNNVLPTQSIGKTLGIRQINKHSYIDQKQAQIERTVGKKLSRVASKISLNSKSRILSFRCLIDPVKQNTESVINEEVNSTERKLQTCIMNRNIKKQMKFLIVDDEIINIISLQLILKRMNIEVDYVFNGLECLRKIEQKRDMYQGIFMDINMPLMNGYETTQHLISRYGNQIKIIACTAYTDSETKQHCYDIGMSYFLNKPVNILELQKILIQFQQ</sequence>
<feature type="domain" description="Response regulatory" evidence="4">
    <location>
        <begin position="268"/>
        <end position="385"/>
    </location>
</feature>
<evidence type="ECO:0000256" key="1">
    <source>
        <dbReference type="ARBA" id="ARBA00022553"/>
    </source>
</evidence>
<dbReference type="InterPro" id="IPR003594">
    <property type="entry name" value="HATPase_dom"/>
</dbReference>
<feature type="domain" description="Histidine kinase" evidence="3">
    <location>
        <begin position="1"/>
        <end position="174"/>
    </location>
</feature>
<dbReference type="PANTHER" id="PTHR43719">
    <property type="entry name" value="TWO-COMPONENT HISTIDINE KINASE"/>
    <property type="match status" value="1"/>
</dbReference>
<organism evidence="5 6">
    <name type="scientific">Paramecium sonneborni</name>
    <dbReference type="NCBI Taxonomy" id="65129"/>
    <lineage>
        <taxon>Eukaryota</taxon>
        <taxon>Sar</taxon>
        <taxon>Alveolata</taxon>
        <taxon>Ciliophora</taxon>
        <taxon>Intramacronucleata</taxon>
        <taxon>Oligohymenophorea</taxon>
        <taxon>Peniculida</taxon>
        <taxon>Parameciidae</taxon>
        <taxon>Paramecium</taxon>
    </lineage>
</organism>
<dbReference type="Pfam" id="PF02518">
    <property type="entry name" value="HATPase_c"/>
    <property type="match status" value="1"/>
</dbReference>
<dbReference type="SMART" id="SM00448">
    <property type="entry name" value="REC"/>
    <property type="match status" value="1"/>
</dbReference>
<accession>A0A8S1MUU4</accession>
<dbReference type="AlphaFoldDB" id="A0A8S1MUU4"/>
<name>A0A8S1MUU4_9CILI</name>
<evidence type="ECO:0000313" key="6">
    <source>
        <dbReference type="Proteomes" id="UP000692954"/>
    </source>
</evidence>
<dbReference type="PANTHER" id="PTHR43719:SF28">
    <property type="entry name" value="PEROXIDE STRESS-ACTIVATED HISTIDINE KINASE MAK1-RELATED"/>
    <property type="match status" value="1"/>
</dbReference>
<dbReference type="SMART" id="SM00387">
    <property type="entry name" value="HATPase_c"/>
    <property type="match status" value="1"/>
</dbReference>
<protein>
    <submittedName>
        <fullName evidence="5">Uncharacterized protein</fullName>
    </submittedName>
</protein>
<dbReference type="Proteomes" id="UP000692954">
    <property type="component" value="Unassembled WGS sequence"/>
</dbReference>
<comment type="caution">
    <text evidence="5">The sequence shown here is derived from an EMBL/GenBank/DDBJ whole genome shotgun (WGS) entry which is preliminary data.</text>
</comment>